<keyword evidence="4" id="KW-0963">Cytoplasm</keyword>
<evidence type="ECO:0000256" key="5">
    <source>
        <dbReference type="PIRNR" id="PIRNR037609"/>
    </source>
</evidence>
<dbReference type="GO" id="GO:0030133">
    <property type="term" value="C:transport vesicle"/>
    <property type="evidence" value="ECO:0007669"/>
    <property type="project" value="TreeGrafter"/>
</dbReference>
<dbReference type="PANTHER" id="PTHR31328">
    <property type="entry name" value="BIOGENESIS OF LYSOSOME-RELATED ORGANELLES COMPLEX 1 SUBUNIT 6"/>
    <property type="match status" value="1"/>
</dbReference>
<feature type="coiled-coil region" evidence="6">
    <location>
        <begin position="107"/>
        <end position="134"/>
    </location>
</feature>
<keyword evidence="8" id="KW-1185">Reference proteome</keyword>
<dbReference type="GO" id="GO:0031083">
    <property type="term" value="C:BLOC-1 complex"/>
    <property type="evidence" value="ECO:0007669"/>
    <property type="project" value="TreeGrafter"/>
</dbReference>
<feature type="region of interest" description="Disordered" evidence="7">
    <location>
        <begin position="17"/>
        <end position="45"/>
    </location>
</feature>
<comment type="subcellular location">
    <subcellularLocation>
        <location evidence="1">Cytoplasm</location>
    </subcellularLocation>
</comment>
<organism evidence="8 9">
    <name type="scientific">Drosophila pseudoobscura pseudoobscura</name>
    <name type="common">Fruit fly</name>
    <dbReference type="NCBI Taxonomy" id="46245"/>
    <lineage>
        <taxon>Eukaryota</taxon>
        <taxon>Metazoa</taxon>
        <taxon>Ecdysozoa</taxon>
        <taxon>Arthropoda</taxon>
        <taxon>Hexapoda</taxon>
        <taxon>Insecta</taxon>
        <taxon>Pterygota</taxon>
        <taxon>Neoptera</taxon>
        <taxon>Endopterygota</taxon>
        <taxon>Diptera</taxon>
        <taxon>Brachycera</taxon>
        <taxon>Muscomorpha</taxon>
        <taxon>Ephydroidea</taxon>
        <taxon>Drosophilidae</taxon>
        <taxon>Drosophila</taxon>
        <taxon>Sophophora</taxon>
    </lineage>
</organism>
<dbReference type="AlphaFoldDB" id="A0A6I8UDS3"/>
<proteinExistence type="inferred from homology"/>
<evidence type="ECO:0000256" key="1">
    <source>
        <dbReference type="ARBA" id="ARBA00004496"/>
    </source>
</evidence>
<reference evidence="9" key="1">
    <citation type="submission" date="2025-08" db="UniProtKB">
        <authorList>
            <consortium name="RefSeq"/>
        </authorList>
    </citation>
    <scope>IDENTIFICATION</scope>
    <source>
        <strain evidence="9">MV-25-SWS-2005</strain>
        <tissue evidence="9">Whole body</tissue>
    </source>
</reference>
<comment type="similarity">
    <text evidence="2 5">Belongs to the BLOC1S6 family.</text>
</comment>
<dbReference type="RefSeq" id="XP_001353899.3">
    <property type="nucleotide sequence ID" value="XM_001353863.4"/>
</dbReference>
<dbReference type="InterPro" id="IPR028119">
    <property type="entry name" value="Snapin/Pallidin/Snn1"/>
</dbReference>
<protein>
    <recommendedName>
        <fullName evidence="3 5">Biogenesis of lysosome-related organelles complex 1 subunit 6</fullName>
        <shortName evidence="5">BLOC-1 subunit 6</shortName>
    </recommendedName>
</protein>
<accession>A0A6I8UDS3</accession>
<name>A0A6I8UDS3_DROPS</name>
<evidence type="ECO:0000256" key="6">
    <source>
        <dbReference type="SAM" id="Coils"/>
    </source>
</evidence>
<evidence type="ECO:0000256" key="3">
    <source>
        <dbReference type="ARBA" id="ARBA00019579"/>
    </source>
</evidence>
<dbReference type="PANTHER" id="PTHR31328:SF2">
    <property type="entry name" value="BIOGENESIS OF LYSOSOME-RELATED ORGANELLES COMPLEX 1 SUBUNIT 6"/>
    <property type="match status" value="1"/>
</dbReference>
<evidence type="ECO:0000256" key="7">
    <source>
        <dbReference type="SAM" id="MobiDB-lite"/>
    </source>
</evidence>
<dbReference type="KEGG" id="dpo:4812823"/>
<dbReference type="InterPro" id="IPR017242">
    <property type="entry name" value="BLOC-1_pallidin"/>
</dbReference>
<evidence type="ECO:0000313" key="8">
    <source>
        <dbReference type="Proteomes" id="UP000001819"/>
    </source>
</evidence>
<dbReference type="PIRSF" id="PIRSF037609">
    <property type="entry name" value="BLOC-1_complex_pallidin"/>
    <property type="match status" value="1"/>
</dbReference>
<dbReference type="ExpressionAtlas" id="A0A6I8UDS3">
    <property type="expression patterns" value="baseline"/>
</dbReference>
<dbReference type="Pfam" id="PF14712">
    <property type="entry name" value="Snapin_Pallidin"/>
    <property type="match status" value="1"/>
</dbReference>
<sequence length="173" mass="19657">MLKSSNINSVINEQLAAGQTASDQRNHLNSNKNSTSDHSTCWQGNNPDDLGGSLAAVQLSAGVLQIAEPPLDRVRSQLRELIGKQNKIYIDLSKEKYKLDCSEVAKLNDMMNDVKRYKEKLTRVKREMQGIYQRTKELKKRAANVAACKQRDYQRKLERQQHEESLIGGQKTQ</sequence>
<dbReference type="InParanoid" id="A0A6I8UDS3"/>
<comment type="function">
    <text evidence="5">Component of the biogenesis of lysosome-related organelles complex-1 (BLOC-1) involved in pigment granule biogenesis.</text>
</comment>
<dbReference type="Proteomes" id="UP000001819">
    <property type="component" value="Chromosome X"/>
</dbReference>
<evidence type="ECO:0000256" key="4">
    <source>
        <dbReference type="ARBA" id="ARBA00022490"/>
    </source>
</evidence>
<evidence type="ECO:0000313" key="9">
    <source>
        <dbReference type="RefSeq" id="XP_001353899.3"/>
    </source>
</evidence>
<dbReference type="FunCoup" id="A0A6I8UDS3">
    <property type="interactions" value="558"/>
</dbReference>
<keyword evidence="6" id="KW-0175">Coiled coil</keyword>
<evidence type="ECO:0000256" key="2">
    <source>
        <dbReference type="ARBA" id="ARBA00005767"/>
    </source>
</evidence>
<gene>
    <name evidence="9" type="primary">Pldn</name>
</gene>